<evidence type="ECO:0000313" key="3">
    <source>
        <dbReference type="Proteomes" id="UP001165667"/>
    </source>
</evidence>
<accession>A0AA42CKW6</accession>
<dbReference type="EMBL" id="JAMOIM010000011">
    <property type="protein sequence ID" value="MCW6509721.1"/>
    <property type="molecule type" value="Genomic_DNA"/>
</dbReference>
<reference evidence="2" key="1">
    <citation type="submission" date="2022-05" db="EMBL/GenBank/DDBJ databases">
        <authorList>
            <person name="Pankratov T."/>
        </authorList>
    </citation>
    <scope>NUCLEOTIDE SEQUENCE</scope>
    <source>
        <strain evidence="2">BP6-180914</strain>
    </source>
</reference>
<evidence type="ECO:0000313" key="2">
    <source>
        <dbReference type="EMBL" id="MCW6509721.1"/>
    </source>
</evidence>
<dbReference type="AlphaFoldDB" id="A0AA42CKW6"/>
<dbReference type="RefSeq" id="WP_282586094.1">
    <property type="nucleotide sequence ID" value="NZ_JAMOIM010000011.1"/>
</dbReference>
<sequence>MKTAAVMAVALVGASPVSAQQVEVGTGGVAKFGPVRQLLVDGYDIKTGFSDNNGGAYMILQKATSAYLCHSSPNQVCEKLN</sequence>
<gene>
    <name evidence="2" type="ORF">M8523_17025</name>
</gene>
<protein>
    <submittedName>
        <fullName evidence="2">Uncharacterized protein</fullName>
    </submittedName>
</protein>
<name>A0AA42CKW6_9HYPH</name>
<dbReference type="Proteomes" id="UP001165667">
    <property type="component" value="Unassembled WGS sequence"/>
</dbReference>
<organism evidence="2 3">
    <name type="scientific">Lichenifustis flavocetrariae</name>
    <dbReference type="NCBI Taxonomy" id="2949735"/>
    <lineage>
        <taxon>Bacteria</taxon>
        <taxon>Pseudomonadati</taxon>
        <taxon>Pseudomonadota</taxon>
        <taxon>Alphaproteobacteria</taxon>
        <taxon>Hyphomicrobiales</taxon>
        <taxon>Lichenihabitantaceae</taxon>
        <taxon>Lichenifustis</taxon>
    </lineage>
</organism>
<comment type="caution">
    <text evidence="2">The sequence shown here is derived from an EMBL/GenBank/DDBJ whole genome shotgun (WGS) entry which is preliminary data.</text>
</comment>
<feature type="signal peptide" evidence="1">
    <location>
        <begin position="1"/>
        <end position="19"/>
    </location>
</feature>
<feature type="chain" id="PRO_5041222520" evidence="1">
    <location>
        <begin position="20"/>
        <end position="81"/>
    </location>
</feature>
<keyword evidence="1" id="KW-0732">Signal</keyword>
<keyword evidence="3" id="KW-1185">Reference proteome</keyword>
<evidence type="ECO:0000256" key="1">
    <source>
        <dbReference type="SAM" id="SignalP"/>
    </source>
</evidence>
<proteinExistence type="predicted"/>